<reference evidence="1" key="1">
    <citation type="submission" date="2021-06" db="EMBL/GenBank/DDBJ databases">
        <authorList>
            <person name="Kallberg Y."/>
            <person name="Tangrot J."/>
            <person name="Rosling A."/>
        </authorList>
    </citation>
    <scope>NUCLEOTIDE SEQUENCE</scope>
    <source>
        <strain evidence="1">MA453B</strain>
    </source>
</reference>
<proteinExistence type="predicted"/>
<evidence type="ECO:0000313" key="2">
    <source>
        <dbReference type="Proteomes" id="UP000789405"/>
    </source>
</evidence>
<feature type="non-terminal residue" evidence="1">
    <location>
        <position position="141"/>
    </location>
</feature>
<evidence type="ECO:0000313" key="1">
    <source>
        <dbReference type="EMBL" id="CAG8636900.1"/>
    </source>
</evidence>
<dbReference type="AlphaFoldDB" id="A0A9N9DIG2"/>
<comment type="caution">
    <text evidence="1">The sequence shown here is derived from an EMBL/GenBank/DDBJ whole genome shotgun (WGS) entry which is preliminary data.</text>
</comment>
<gene>
    <name evidence="1" type="ORF">DERYTH_LOCUS9447</name>
</gene>
<sequence>MIAESNQINQFDEFCGAIDDKELENISATNANNWLKNAIELNLVKYIPYNELTNMQPLDEGNFGSVYQALWRNNYIICKRLINGALIRNKFLKAFIQELQMQMQLAYSERFIKVIGISQATENEIPTCDSNIGRNEAFSDE</sequence>
<dbReference type="EMBL" id="CAJVPY010005165">
    <property type="protein sequence ID" value="CAG8636900.1"/>
    <property type="molecule type" value="Genomic_DNA"/>
</dbReference>
<keyword evidence="2" id="KW-1185">Reference proteome</keyword>
<dbReference type="Gene3D" id="3.30.200.20">
    <property type="entry name" value="Phosphorylase Kinase, domain 1"/>
    <property type="match status" value="1"/>
</dbReference>
<dbReference type="Proteomes" id="UP000789405">
    <property type="component" value="Unassembled WGS sequence"/>
</dbReference>
<name>A0A9N9DIG2_9GLOM</name>
<organism evidence="1 2">
    <name type="scientific">Dentiscutata erythropus</name>
    <dbReference type="NCBI Taxonomy" id="1348616"/>
    <lineage>
        <taxon>Eukaryota</taxon>
        <taxon>Fungi</taxon>
        <taxon>Fungi incertae sedis</taxon>
        <taxon>Mucoromycota</taxon>
        <taxon>Glomeromycotina</taxon>
        <taxon>Glomeromycetes</taxon>
        <taxon>Diversisporales</taxon>
        <taxon>Gigasporaceae</taxon>
        <taxon>Dentiscutata</taxon>
    </lineage>
</organism>
<accession>A0A9N9DIG2</accession>
<protein>
    <submittedName>
        <fullName evidence="1">17370_t:CDS:1</fullName>
    </submittedName>
</protein>
<dbReference type="InterPro" id="IPR011009">
    <property type="entry name" value="Kinase-like_dom_sf"/>
</dbReference>
<dbReference type="SUPFAM" id="SSF56112">
    <property type="entry name" value="Protein kinase-like (PK-like)"/>
    <property type="match status" value="1"/>
</dbReference>